<dbReference type="Gene3D" id="1.10.10.970">
    <property type="entry name" value="RNA 2'-phosphotransferase, Tpt1/KptA family, N-terminal domain"/>
    <property type="match status" value="1"/>
</dbReference>
<keyword evidence="2 5" id="KW-0808">Transferase</keyword>
<comment type="similarity">
    <text evidence="1 5">Belongs to the KptA/TPT1 family.</text>
</comment>
<dbReference type="InterPro" id="IPR042081">
    <property type="entry name" value="RNA_2'-PTrans_C"/>
</dbReference>
<dbReference type="PANTHER" id="PTHR12684">
    <property type="entry name" value="PUTATIVE PHOSPHOTRANSFERASE"/>
    <property type="match status" value="1"/>
</dbReference>
<evidence type="ECO:0000256" key="2">
    <source>
        <dbReference type="ARBA" id="ARBA00022679"/>
    </source>
</evidence>
<dbReference type="PATRIC" id="fig|1703779.3.peg.1974"/>
<dbReference type="GO" id="GO:0003950">
    <property type="term" value="F:NAD+ poly-ADP-ribosyltransferase activity"/>
    <property type="evidence" value="ECO:0007669"/>
    <property type="project" value="InterPro"/>
</dbReference>
<dbReference type="InterPro" id="IPR042080">
    <property type="entry name" value="RNA_2'-PTrans_N"/>
</dbReference>
<evidence type="ECO:0000256" key="3">
    <source>
        <dbReference type="ARBA" id="ARBA00023027"/>
    </source>
</evidence>
<dbReference type="Pfam" id="PF01885">
    <property type="entry name" value="PTS_2-RNA"/>
    <property type="match status" value="1"/>
</dbReference>
<dbReference type="PANTHER" id="PTHR12684:SF2">
    <property type="entry name" value="TRNA 2'-PHOSPHOTRANSFERASE 1"/>
    <property type="match status" value="1"/>
</dbReference>
<dbReference type="EC" id="2.7.1.-" evidence="5"/>
<dbReference type="InterPro" id="IPR022928">
    <property type="entry name" value="RNA_2'-PTrans_KptA"/>
</dbReference>
<reference evidence="6 7" key="1">
    <citation type="journal article" date="2015" name="Microbiome">
        <title>Genomic resolution of linkages in carbon, nitrogen, and sulfur cycling among widespread estuary sediment bacteria.</title>
        <authorList>
            <person name="Baker B.J."/>
            <person name="Lazar C.S."/>
            <person name="Teske A.P."/>
            <person name="Dick G.J."/>
        </authorList>
    </citation>
    <scope>NUCLEOTIDE SEQUENCE [LARGE SCALE GENOMIC DNA]</scope>
    <source>
        <strain evidence="6">SM23_42</strain>
    </source>
</reference>
<dbReference type="InterPro" id="IPR002745">
    <property type="entry name" value="Ptrans_KptA/Tpt1"/>
</dbReference>
<dbReference type="SUPFAM" id="SSF56399">
    <property type="entry name" value="ADP-ribosylation"/>
    <property type="match status" value="1"/>
</dbReference>
<dbReference type="Gene3D" id="3.20.170.30">
    <property type="match status" value="1"/>
</dbReference>
<gene>
    <name evidence="5" type="primary">kptA</name>
    <name evidence="6" type="ORF">AMJ83_02055</name>
</gene>
<dbReference type="AlphaFoldDB" id="A0A0S8FXG0"/>
<keyword evidence="3 5" id="KW-0520">NAD</keyword>
<name>A0A0S8FXG0_UNCW3</name>
<evidence type="ECO:0000313" key="7">
    <source>
        <dbReference type="Proteomes" id="UP000051373"/>
    </source>
</evidence>
<dbReference type="Proteomes" id="UP000051373">
    <property type="component" value="Unassembled WGS sequence"/>
</dbReference>
<evidence type="ECO:0000313" key="6">
    <source>
        <dbReference type="EMBL" id="KPK64612.1"/>
    </source>
</evidence>
<dbReference type="GO" id="GO:0006388">
    <property type="term" value="P:tRNA splicing, via endonucleolytic cleavage and ligation"/>
    <property type="evidence" value="ECO:0007669"/>
    <property type="project" value="UniProtKB-UniRule"/>
</dbReference>
<sequence>MMENKLVRISKFLSLVLRHKPETIGLKLDDEGWADVEELVRKALAYGMIFDRPTLRQIVEQSERKRFSFSDDGKRIRANYGHSIAISLGDKPSEPPEFLFHGTATESVPDIKKDGLGPGTRQHVHLVEDEERAIEVGRRHGEPAVVTIKARLMHENGFEFFKTESGIWLTKSVPREYIVLEGSKGLEES</sequence>
<comment type="caution">
    <text evidence="6">The sequence shown here is derived from an EMBL/GenBank/DDBJ whole genome shotgun (WGS) entry which is preliminary data.</text>
</comment>
<evidence type="ECO:0000256" key="5">
    <source>
        <dbReference type="HAMAP-Rule" id="MF_00299"/>
    </source>
</evidence>
<comment type="function">
    <text evidence="4 5">Removes the 2'-phosphate from RNA via an intermediate in which the phosphate is ADP-ribosylated by NAD followed by a presumed transesterification to release the RNA and generate ADP-ribose 1''-2''-cyclic phosphate (APPR&gt;P). May function as an ADP-ribosylase.</text>
</comment>
<protein>
    <recommendedName>
        <fullName evidence="5">Probable RNA 2'-phosphotransferase</fullName>
        <ecNumber evidence="5">2.7.1.-</ecNumber>
    </recommendedName>
</protein>
<evidence type="ECO:0000256" key="1">
    <source>
        <dbReference type="ARBA" id="ARBA00009836"/>
    </source>
</evidence>
<dbReference type="GO" id="GO:0000215">
    <property type="term" value="F:tRNA 2'-phosphotransferase activity"/>
    <property type="evidence" value="ECO:0007669"/>
    <property type="project" value="TreeGrafter"/>
</dbReference>
<dbReference type="EMBL" id="LJUJ01000002">
    <property type="protein sequence ID" value="KPK64612.1"/>
    <property type="molecule type" value="Genomic_DNA"/>
</dbReference>
<dbReference type="HAMAP" id="MF_00299">
    <property type="entry name" value="KptA"/>
    <property type="match status" value="1"/>
</dbReference>
<organism evidence="6 7">
    <name type="scientific">candidate division WOR_3 bacterium SM23_42</name>
    <dbReference type="NCBI Taxonomy" id="1703779"/>
    <lineage>
        <taxon>Bacteria</taxon>
        <taxon>Bacteria division WOR-3</taxon>
    </lineage>
</organism>
<evidence type="ECO:0000256" key="4">
    <source>
        <dbReference type="ARBA" id="ARBA00025212"/>
    </source>
</evidence>
<accession>A0A0S8FXG0</accession>
<proteinExistence type="inferred from homology"/>